<comment type="similarity">
    <text evidence="2 8">Belongs to the sodium:solute symporter (SSF) (TC 2.A.21) family.</text>
</comment>
<gene>
    <name evidence="11" type="ORF">SAMN02745702_00747</name>
</gene>
<sequence>MNAHLMTIIPVIVYLILSFGVAFWARRRSSAGDSSQGFIEEYFIGGRSMGGFVLAMTIIASYTSASSFVGGPGVAYRFGLSWVFLAMIQVPTTFLTLGVLGKRFAIMARKTQSVTLTDFLRARFQSEAVVILCSVALLIFFMAAMLAQFIGGARLFQAVTGYPYLVGLILFGLTVVLYTAVGGFRAVVLTDAIQGLVMAIAAVVVLFAVIKAGGGLEQCITTLKSIDPGLITPTGPKDVVPKPFILSFWILVGLGILGLPQTTQKCMAYRDSRAMHDAMIMGTLLIGFMILCAHLSGTLGRAVIPDLPAGDLAMPTLIVKLLSPFWAGVFIAGPLAAIMSTVDSMLLLASAAIIKDLYIQYKFDGDASKMTPISLKRMSLASTAVIGLLVFLAAIQPPDLLVWINLFAFGGLEAVYLWPIIMGLYWKRANASGAVCSIVFGTAAFFALTILKPDMGGVHAIVPTVAISFFAFVAGTYLTPPPADRIIQLFWGKIGDDPQPVSAGWRDGERSGASPGPRARE</sequence>
<evidence type="ECO:0000256" key="3">
    <source>
        <dbReference type="ARBA" id="ARBA00022448"/>
    </source>
</evidence>
<evidence type="ECO:0000256" key="9">
    <source>
        <dbReference type="SAM" id="MobiDB-lite"/>
    </source>
</evidence>
<keyword evidence="12" id="KW-1185">Reference proteome</keyword>
<evidence type="ECO:0000256" key="7">
    <source>
        <dbReference type="ARBA" id="ARBA00023136"/>
    </source>
</evidence>
<feature type="transmembrane region" description="Helical" evidence="10">
    <location>
        <begin position="324"/>
        <end position="354"/>
    </location>
</feature>
<reference evidence="11 12" key="1">
    <citation type="submission" date="2017-02" db="EMBL/GenBank/DDBJ databases">
        <authorList>
            <person name="Peterson S.W."/>
        </authorList>
    </citation>
    <scope>NUCLEOTIDE SEQUENCE [LARGE SCALE GENOMIC DNA]</scope>
    <source>
        <strain evidence="11 12">DSM 18034</strain>
    </source>
</reference>
<feature type="transmembrane region" description="Helical" evidence="10">
    <location>
        <begin position="6"/>
        <end position="25"/>
    </location>
</feature>
<feature type="transmembrane region" description="Helical" evidence="10">
    <location>
        <begin position="243"/>
        <end position="259"/>
    </location>
</feature>
<feature type="transmembrane region" description="Helical" evidence="10">
    <location>
        <begin position="46"/>
        <end position="68"/>
    </location>
</feature>
<comment type="subcellular location">
    <subcellularLocation>
        <location evidence="1">Membrane</location>
        <topology evidence="1">Multi-pass membrane protein</topology>
    </subcellularLocation>
</comment>
<proteinExistence type="inferred from homology"/>
<evidence type="ECO:0000313" key="12">
    <source>
        <dbReference type="Proteomes" id="UP000189733"/>
    </source>
</evidence>
<evidence type="ECO:0000256" key="10">
    <source>
        <dbReference type="SAM" id="Phobius"/>
    </source>
</evidence>
<dbReference type="STRING" id="1121442.SAMN02745702_00747"/>
<feature type="transmembrane region" description="Helical" evidence="10">
    <location>
        <begin position="280"/>
        <end position="304"/>
    </location>
</feature>
<evidence type="ECO:0000256" key="1">
    <source>
        <dbReference type="ARBA" id="ARBA00004141"/>
    </source>
</evidence>
<dbReference type="GO" id="GO:0015233">
    <property type="term" value="F:pantothenate transmembrane transporter activity"/>
    <property type="evidence" value="ECO:0007669"/>
    <property type="project" value="InterPro"/>
</dbReference>
<evidence type="ECO:0000256" key="4">
    <source>
        <dbReference type="ARBA" id="ARBA00022475"/>
    </source>
</evidence>
<organism evidence="11 12">
    <name type="scientific">Desulfobaculum bizertense DSM 18034</name>
    <dbReference type="NCBI Taxonomy" id="1121442"/>
    <lineage>
        <taxon>Bacteria</taxon>
        <taxon>Pseudomonadati</taxon>
        <taxon>Thermodesulfobacteriota</taxon>
        <taxon>Desulfovibrionia</taxon>
        <taxon>Desulfovibrionales</taxon>
        <taxon>Desulfovibrionaceae</taxon>
        <taxon>Desulfobaculum</taxon>
    </lineage>
</organism>
<evidence type="ECO:0000256" key="2">
    <source>
        <dbReference type="ARBA" id="ARBA00006434"/>
    </source>
</evidence>
<dbReference type="PROSITE" id="PS00456">
    <property type="entry name" value="NA_SOLUT_SYMP_1"/>
    <property type="match status" value="1"/>
</dbReference>
<evidence type="ECO:0000256" key="8">
    <source>
        <dbReference type="RuleBase" id="RU362091"/>
    </source>
</evidence>
<dbReference type="GO" id="GO:0015081">
    <property type="term" value="F:sodium ion transmembrane transporter activity"/>
    <property type="evidence" value="ECO:0007669"/>
    <property type="project" value="InterPro"/>
</dbReference>
<dbReference type="InterPro" id="IPR001734">
    <property type="entry name" value="Na/solute_symporter"/>
</dbReference>
<evidence type="ECO:0000313" key="11">
    <source>
        <dbReference type="EMBL" id="SKA67044.1"/>
    </source>
</evidence>
<feature type="transmembrane region" description="Helical" evidence="10">
    <location>
        <begin position="457"/>
        <end position="478"/>
    </location>
</feature>
<dbReference type="InterPro" id="IPR018212">
    <property type="entry name" value="Na/solute_symporter_CS"/>
</dbReference>
<dbReference type="PANTHER" id="PTHR48086:SF4">
    <property type="entry name" value="SODIUM_PANTOTHENATE SYMPORTER"/>
    <property type="match status" value="1"/>
</dbReference>
<dbReference type="NCBIfam" id="TIGR02119">
    <property type="entry name" value="panF"/>
    <property type="match status" value="1"/>
</dbReference>
<keyword evidence="7 10" id="KW-0472">Membrane</keyword>
<keyword evidence="6 10" id="KW-1133">Transmembrane helix</keyword>
<protein>
    <submittedName>
        <fullName evidence="11">Sodium/pantothenate symporter</fullName>
    </submittedName>
</protein>
<feature type="transmembrane region" description="Helical" evidence="10">
    <location>
        <begin position="433"/>
        <end position="451"/>
    </location>
</feature>
<keyword evidence="3" id="KW-0813">Transport</keyword>
<feature type="transmembrane region" description="Helical" evidence="10">
    <location>
        <begin position="375"/>
        <end position="395"/>
    </location>
</feature>
<dbReference type="GO" id="GO:0036376">
    <property type="term" value="P:sodium ion export across plasma membrane"/>
    <property type="evidence" value="ECO:0007669"/>
    <property type="project" value="InterPro"/>
</dbReference>
<dbReference type="GO" id="GO:0005886">
    <property type="term" value="C:plasma membrane"/>
    <property type="evidence" value="ECO:0007669"/>
    <property type="project" value="TreeGrafter"/>
</dbReference>
<dbReference type="Proteomes" id="UP000189733">
    <property type="component" value="Unassembled WGS sequence"/>
</dbReference>
<dbReference type="EMBL" id="FUYA01000002">
    <property type="protein sequence ID" value="SKA67044.1"/>
    <property type="molecule type" value="Genomic_DNA"/>
</dbReference>
<feature type="transmembrane region" description="Helical" evidence="10">
    <location>
        <begin position="188"/>
        <end position="210"/>
    </location>
</feature>
<feature type="transmembrane region" description="Helical" evidence="10">
    <location>
        <begin position="129"/>
        <end position="150"/>
    </location>
</feature>
<feature type="transmembrane region" description="Helical" evidence="10">
    <location>
        <begin position="162"/>
        <end position="181"/>
    </location>
</feature>
<dbReference type="OrthoDB" id="9814523at2"/>
<feature type="transmembrane region" description="Helical" evidence="10">
    <location>
        <begin position="401"/>
        <end position="426"/>
    </location>
</feature>
<dbReference type="PANTHER" id="PTHR48086">
    <property type="entry name" value="SODIUM/PROLINE SYMPORTER-RELATED"/>
    <property type="match status" value="1"/>
</dbReference>
<accession>A0A1T4VPZ1</accession>
<dbReference type="RefSeq" id="WP_078684057.1">
    <property type="nucleotide sequence ID" value="NZ_FUYA01000002.1"/>
</dbReference>
<keyword evidence="4" id="KW-1003">Cell membrane</keyword>
<dbReference type="InterPro" id="IPR038377">
    <property type="entry name" value="Na/Glc_symporter_sf"/>
</dbReference>
<dbReference type="PROSITE" id="PS50283">
    <property type="entry name" value="NA_SOLUT_SYMP_3"/>
    <property type="match status" value="1"/>
</dbReference>
<dbReference type="CDD" id="cd10327">
    <property type="entry name" value="SLC5sbd_PanF"/>
    <property type="match status" value="1"/>
</dbReference>
<feature type="region of interest" description="Disordered" evidence="9">
    <location>
        <begin position="498"/>
        <end position="521"/>
    </location>
</feature>
<dbReference type="AlphaFoldDB" id="A0A1T4VPZ1"/>
<feature type="transmembrane region" description="Helical" evidence="10">
    <location>
        <begin position="80"/>
        <end position="100"/>
    </location>
</feature>
<evidence type="ECO:0000256" key="5">
    <source>
        <dbReference type="ARBA" id="ARBA00022692"/>
    </source>
</evidence>
<name>A0A1T4VPZ1_9BACT</name>
<dbReference type="NCBIfam" id="TIGR00813">
    <property type="entry name" value="sss"/>
    <property type="match status" value="1"/>
</dbReference>
<evidence type="ECO:0000256" key="6">
    <source>
        <dbReference type="ARBA" id="ARBA00022989"/>
    </source>
</evidence>
<dbReference type="InterPro" id="IPR011849">
    <property type="entry name" value="Na/pantothenate_symporter"/>
</dbReference>
<dbReference type="InterPro" id="IPR050277">
    <property type="entry name" value="Sodium:Solute_Symporter"/>
</dbReference>
<dbReference type="Gene3D" id="1.20.1730.10">
    <property type="entry name" value="Sodium/glucose cotransporter"/>
    <property type="match status" value="1"/>
</dbReference>
<keyword evidence="5 10" id="KW-0812">Transmembrane</keyword>
<dbReference type="Pfam" id="PF00474">
    <property type="entry name" value="SSF"/>
    <property type="match status" value="1"/>
</dbReference>